<reference evidence="2" key="2">
    <citation type="journal article" date="2018" name="Nat. Commun.">
        <title>Extreme sensitivity to ultraviolet light in the fungal pathogen causing white-nose syndrome of bats.</title>
        <authorList>
            <person name="Palmer J.M."/>
            <person name="Drees K.P."/>
            <person name="Foster J.T."/>
            <person name="Lindner D.L."/>
        </authorList>
    </citation>
    <scope>NUCLEOTIDE SEQUENCE [LARGE SCALE GENOMIC DNA]</scope>
    <source>
        <strain evidence="2">UAMH 10579</strain>
    </source>
</reference>
<name>A0A1B8G7G9_9PEZI</name>
<dbReference type="OrthoDB" id="4510061at2759"/>
<evidence type="ECO:0000313" key="1">
    <source>
        <dbReference type="EMBL" id="OBT91764.1"/>
    </source>
</evidence>
<proteinExistence type="predicted"/>
<dbReference type="EMBL" id="KV460280">
    <property type="protein sequence ID" value="OBT91764.1"/>
    <property type="molecule type" value="Genomic_DNA"/>
</dbReference>
<evidence type="ECO:0000313" key="2">
    <source>
        <dbReference type="Proteomes" id="UP000091956"/>
    </source>
</evidence>
<organism evidence="1 2">
    <name type="scientific">Pseudogymnoascus verrucosus</name>
    <dbReference type="NCBI Taxonomy" id="342668"/>
    <lineage>
        <taxon>Eukaryota</taxon>
        <taxon>Fungi</taxon>
        <taxon>Dikarya</taxon>
        <taxon>Ascomycota</taxon>
        <taxon>Pezizomycotina</taxon>
        <taxon>Leotiomycetes</taxon>
        <taxon>Thelebolales</taxon>
        <taxon>Thelebolaceae</taxon>
        <taxon>Pseudogymnoascus</taxon>
    </lineage>
</organism>
<sequence>MADGLNDARATRVADLLSDFRALQHSIASVSSDPPHPDDFYTEGYAALRQCAVDGQHVLNVAADTRVPTGRGGQAEQEKAELTQVLLDSFSRRHEAQKICMRQSAAMRWVAWRDGVLLGMRPDPSHVPALVSCDQALRAELATVTDENIYNLMRNSDYTMGRWTDEDPSLRNVQRWLRSRR</sequence>
<protein>
    <submittedName>
        <fullName evidence="1">Uncharacterized protein</fullName>
    </submittedName>
</protein>
<dbReference type="AlphaFoldDB" id="A0A1B8G7G9"/>
<accession>A0A1B8G7G9</accession>
<dbReference type="RefSeq" id="XP_018125497.1">
    <property type="nucleotide sequence ID" value="XM_018278732.1"/>
</dbReference>
<dbReference type="Proteomes" id="UP000091956">
    <property type="component" value="Unassembled WGS sequence"/>
</dbReference>
<keyword evidence="2" id="KW-1185">Reference proteome</keyword>
<dbReference type="GeneID" id="28842704"/>
<gene>
    <name evidence="1" type="ORF">VE01_09318</name>
</gene>
<reference evidence="1 2" key="1">
    <citation type="submission" date="2016-03" db="EMBL/GenBank/DDBJ databases">
        <title>Comparative genomics of Pseudogymnoascus destructans, the fungus causing white-nose syndrome of bats.</title>
        <authorList>
            <person name="Palmer J.M."/>
            <person name="Drees K.P."/>
            <person name="Foster J.T."/>
            <person name="Lindner D.L."/>
        </authorList>
    </citation>
    <scope>NUCLEOTIDE SEQUENCE [LARGE SCALE GENOMIC DNA]</scope>
    <source>
        <strain evidence="1 2">UAMH 10579</strain>
    </source>
</reference>